<dbReference type="PANTHER" id="PTHR48078">
    <property type="entry name" value="THREONINE DEHYDRATASE, MITOCHONDRIAL-RELATED"/>
    <property type="match status" value="1"/>
</dbReference>
<evidence type="ECO:0000256" key="1">
    <source>
        <dbReference type="ARBA" id="ARBA00001933"/>
    </source>
</evidence>
<evidence type="ECO:0000256" key="5">
    <source>
        <dbReference type="ARBA" id="ARBA00018679"/>
    </source>
</evidence>
<comment type="cofactor">
    <cofactor evidence="1 12">
        <name>pyridoxal 5'-phosphate</name>
        <dbReference type="ChEBI" id="CHEBI:597326"/>
    </cofactor>
</comment>
<comment type="similarity">
    <text evidence="3">Belongs to the threonine synthase family.</text>
</comment>
<proteinExistence type="inferred from homology"/>
<dbReference type="CDD" id="cd01563">
    <property type="entry name" value="Thr-synth_1"/>
    <property type="match status" value="1"/>
</dbReference>
<evidence type="ECO:0000256" key="7">
    <source>
        <dbReference type="ARBA" id="ARBA00022697"/>
    </source>
</evidence>
<dbReference type="GO" id="GO:0003941">
    <property type="term" value="F:L-serine ammonia-lyase activity"/>
    <property type="evidence" value="ECO:0007669"/>
    <property type="project" value="TreeGrafter"/>
</dbReference>
<keyword evidence="7" id="KW-0791">Threonine biosynthesis</keyword>
<feature type="modified residue" description="N6-(pyridoxal phosphate)lysine" evidence="12">
    <location>
        <position position="117"/>
    </location>
</feature>
<evidence type="ECO:0000256" key="8">
    <source>
        <dbReference type="ARBA" id="ARBA00022898"/>
    </source>
</evidence>
<dbReference type="GO" id="GO:0009088">
    <property type="term" value="P:threonine biosynthetic process"/>
    <property type="evidence" value="ECO:0007669"/>
    <property type="project" value="UniProtKB-UniRule"/>
</dbReference>
<name>A0AA41WFU6_9BACT</name>
<dbReference type="Gene3D" id="3.40.50.1100">
    <property type="match status" value="2"/>
</dbReference>
<comment type="caution">
    <text evidence="14">The sequence shown here is derived from an EMBL/GenBank/DDBJ whole genome shotgun (WGS) entry which is preliminary data.</text>
</comment>
<evidence type="ECO:0000259" key="13">
    <source>
        <dbReference type="Pfam" id="PF00291"/>
    </source>
</evidence>
<gene>
    <name evidence="14" type="primary">thrC</name>
    <name evidence="14" type="ORF">NET02_05745</name>
</gene>
<feature type="domain" description="Tryptophan synthase beta chain-like PALP" evidence="13">
    <location>
        <begin position="80"/>
        <end position="381"/>
    </location>
</feature>
<keyword evidence="9 14" id="KW-0456">Lyase</keyword>
<dbReference type="InterPro" id="IPR004450">
    <property type="entry name" value="Thr_synthase-like"/>
</dbReference>
<dbReference type="PANTHER" id="PTHR48078:SF6">
    <property type="entry name" value="L-THREONINE DEHYDRATASE CATABOLIC TDCB"/>
    <property type="match status" value="1"/>
</dbReference>
<evidence type="ECO:0000313" key="14">
    <source>
        <dbReference type="EMBL" id="MCM8748641.1"/>
    </source>
</evidence>
<dbReference type="GO" id="GO:0009097">
    <property type="term" value="P:isoleucine biosynthetic process"/>
    <property type="evidence" value="ECO:0007669"/>
    <property type="project" value="TreeGrafter"/>
</dbReference>
<dbReference type="GO" id="GO:0030170">
    <property type="term" value="F:pyridoxal phosphate binding"/>
    <property type="evidence" value="ECO:0007669"/>
    <property type="project" value="InterPro"/>
</dbReference>
<dbReference type="GO" id="GO:0006567">
    <property type="term" value="P:L-threonine catabolic process"/>
    <property type="evidence" value="ECO:0007669"/>
    <property type="project" value="TreeGrafter"/>
</dbReference>
<evidence type="ECO:0000313" key="15">
    <source>
        <dbReference type="Proteomes" id="UP001165306"/>
    </source>
</evidence>
<dbReference type="NCBIfam" id="TIGR00260">
    <property type="entry name" value="thrC"/>
    <property type="match status" value="1"/>
</dbReference>
<evidence type="ECO:0000256" key="3">
    <source>
        <dbReference type="ARBA" id="ARBA00005517"/>
    </source>
</evidence>
<evidence type="ECO:0000256" key="12">
    <source>
        <dbReference type="PIRSR" id="PIRSR604450-51"/>
    </source>
</evidence>
<dbReference type="RefSeq" id="WP_284056422.1">
    <property type="nucleotide sequence ID" value="NZ_JAMSLR010000003.1"/>
</dbReference>
<protein>
    <recommendedName>
        <fullName evidence="5 11">Threonine synthase</fullName>
        <ecNumber evidence="4 11">4.2.3.1</ecNumber>
    </recommendedName>
</protein>
<comment type="catalytic activity">
    <reaction evidence="10">
        <text>O-phospho-L-homoserine + H2O = L-threonine + phosphate</text>
        <dbReference type="Rhea" id="RHEA:10840"/>
        <dbReference type="ChEBI" id="CHEBI:15377"/>
        <dbReference type="ChEBI" id="CHEBI:43474"/>
        <dbReference type="ChEBI" id="CHEBI:57590"/>
        <dbReference type="ChEBI" id="CHEBI:57926"/>
        <dbReference type="EC" id="4.2.3.1"/>
    </reaction>
</comment>
<dbReference type="GO" id="GO:0004794">
    <property type="term" value="F:threonine deaminase activity"/>
    <property type="evidence" value="ECO:0007669"/>
    <property type="project" value="TreeGrafter"/>
</dbReference>
<evidence type="ECO:0000256" key="2">
    <source>
        <dbReference type="ARBA" id="ARBA00004979"/>
    </source>
</evidence>
<keyword evidence="8 12" id="KW-0663">Pyridoxal phosphate</keyword>
<organism evidence="14 15">
    <name type="scientific">Thermalbibacter longus</name>
    <dbReference type="NCBI Taxonomy" id="2951981"/>
    <lineage>
        <taxon>Bacteria</taxon>
        <taxon>Pseudomonadati</taxon>
        <taxon>Thermomicrobiota</taxon>
        <taxon>Thermomicrobia</taxon>
        <taxon>Thermomicrobiales</taxon>
        <taxon>Thermomicrobiaceae</taxon>
        <taxon>Thermalbibacter</taxon>
    </lineage>
</organism>
<dbReference type="EMBL" id="JAMSLR010000003">
    <property type="protein sequence ID" value="MCM8748641.1"/>
    <property type="molecule type" value="Genomic_DNA"/>
</dbReference>
<dbReference type="InterPro" id="IPR050147">
    <property type="entry name" value="Ser/Thr_Dehydratase"/>
</dbReference>
<dbReference type="InterPro" id="IPR036052">
    <property type="entry name" value="TrpB-like_PALP_sf"/>
</dbReference>
<dbReference type="EC" id="4.2.3.1" evidence="4 11"/>
<accession>A0AA41WFU6</accession>
<dbReference type="Pfam" id="PF00291">
    <property type="entry name" value="PALP"/>
    <property type="match status" value="1"/>
</dbReference>
<evidence type="ECO:0000256" key="11">
    <source>
        <dbReference type="NCBIfam" id="TIGR00260"/>
    </source>
</evidence>
<dbReference type="InterPro" id="IPR000634">
    <property type="entry name" value="Ser/Thr_deHydtase_PyrdxlP-BS"/>
</dbReference>
<comment type="pathway">
    <text evidence="2">Amino-acid biosynthesis; L-threonine biosynthesis; L-threonine from L-aspartate: step 5/5.</text>
</comment>
<dbReference type="GO" id="GO:0004795">
    <property type="term" value="F:threonine synthase activity"/>
    <property type="evidence" value="ECO:0007669"/>
    <property type="project" value="UniProtKB-UniRule"/>
</dbReference>
<evidence type="ECO:0000256" key="6">
    <source>
        <dbReference type="ARBA" id="ARBA00022605"/>
    </source>
</evidence>
<sequence length="426" mass="45287">MASSGSMHLVCDACGRVLPADRSPGRCSCGGLPELVFALPESIDPAVYDRRRGGLDPLDRSGVWRYREFLPPLPPDQIVTRPEGNTNLYSAAALSTWTGCPHLLLKHEGENPTGSFKDRGMTVATSHARAVGARVVACASTGNTSASVAAYAAMAGLPAVVFLPEGKISAAKLGQAIAYGARIVQVRGDFDSAMRLVQEASQELGLYLLNSINPFRLAGQKTIVIELLHQLCWEPPDWIVLPGGNLGNTAAFGTAIVELEAAGLIRRRPRLAVIQAEGASPFYRAYRNGFASFSPEPAETVASAIRIGNPVSYDRARRSILETDGVVEIVTDDEILEAKARVDRSGIGCEPASAASVAGVRKLVRSGVIMPGQRVVALLTGHLLKDPDTVMAYHLGPEAEHRPMTNRPVTIEPTVAALRGVLSDVA</sequence>
<dbReference type="SUPFAM" id="SSF53686">
    <property type="entry name" value="Tryptophan synthase beta subunit-like PLP-dependent enzymes"/>
    <property type="match status" value="1"/>
</dbReference>
<keyword evidence="15" id="KW-1185">Reference proteome</keyword>
<dbReference type="GO" id="GO:0006565">
    <property type="term" value="P:L-serine catabolic process"/>
    <property type="evidence" value="ECO:0007669"/>
    <property type="project" value="TreeGrafter"/>
</dbReference>
<dbReference type="AlphaFoldDB" id="A0AA41WFU6"/>
<dbReference type="Proteomes" id="UP001165306">
    <property type="component" value="Unassembled WGS sequence"/>
</dbReference>
<evidence type="ECO:0000256" key="10">
    <source>
        <dbReference type="ARBA" id="ARBA00049144"/>
    </source>
</evidence>
<dbReference type="PROSITE" id="PS00165">
    <property type="entry name" value="DEHYDRATASE_SER_THR"/>
    <property type="match status" value="1"/>
</dbReference>
<dbReference type="InterPro" id="IPR001926">
    <property type="entry name" value="TrpB-like_PALP"/>
</dbReference>
<evidence type="ECO:0000256" key="4">
    <source>
        <dbReference type="ARBA" id="ARBA00013028"/>
    </source>
</evidence>
<dbReference type="FunFam" id="3.40.50.1100:FF:000013">
    <property type="entry name" value="Threonine synthase"/>
    <property type="match status" value="1"/>
</dbReference>
<keyword evidence="6" id="KW-0028">Amino-acid biosynthesis</keyword>
<reference evidence="14" key="1">
    <citation type="submission" date="2022-06" db="EMBL/GenBank/DDBJ databases">
        <title>CFH 74404 Thermomicrobiaceae sp.</title>
        <authorList>
            <person name="Ming H."/>
            <person name="Li W.-J."/>
            <person name="Zhao Z."/>
        </authorList>
    </citation>
    <scope>NUCLEOTIDE SEQUENCE</scope>
    <source>
        <strain evidence="14">CFH 74404</strain>
    </source>
</reference>
<evidence type="ECO:0000256" key="9">
    <source>
        <dbReference type="ARBA" id="ARBA00023239"/>
    </source>
</evidence>